<dbReference type="Proteomes" id="UP000765891">
    <property type="component" value="Unassembled WGS sequence"/>
</dbReference>
<organism evidence="1 2">
    <name type="scientific">Halarchaeum rubridurum</name>
    <dbReference type="NCBI Taxonomy" id="489911"/>
    <lineage>
        <taxon>Archaea</taxon>
        <taxon>Methanobacteriati</taxon>
        <taxon>Methanobacteriota</taxon>
        <taxon>Stenosarchaea group</taxon>
        <taxon>Halobacteria</taxon>
        <taxon>Halobacteriales</taxon>
        <taxon>Halobacteriaceae</taxon>
    </lineage>
</organism>
<proteinExistence type="predicted"/>
<evidence type="ECO:0000313" key="2">
    <source>
        <dbReference type="Proteomes" id="UP000765891"/>
    </source>
</evidence>
<reference evidence="1" key="1">
    <citation type="submission" date="2021-03" db="EMBL/GenBank/DDBJ databases">
        <title>Genomic Encyclopedia of Type Strains, Phase IV (KMG-IV): sequencing the most valuable type-strain genomes for metagenomic binning, comparative biology and taxonomic classification.</title>
        <authorList>
            <person name="Goeker M."/>
        </authorList>
    </citation>
    <scope>NUCLEOTIDE SEQUENCE</scope>
    <source>
        <strain evidence="1">DSM 22443</strain>
    </source>
</reference>
<dbReference type="AlphaFoldDB" id="A0A8T4GSE9"/>
<dbReference type="PROSITE" id="PS51257">
    <property type="entry name" value="PROKAR_LIPOPROTEIN"/>
    <property type="match status" value="1"/>
</dbReference>
<name>A0A8T4GSE9_9EURY</name>
<accession>A0A8T4GSE9</accession>
<gene>
    <name evidence="1" type="ORF">J2752_001669</name>
</gene>
<comment type="caution">
    <text evidence="1">The sequence shown here is derived from an EMBL/GenBank/DDBJ whole genome shotgun (WGS) entry which is preliminary data.</text>
</comment>
<dbReference type="EMBL" id="JAGGKO010000002">
    <property type="protein sequence ID" value="MBP1954757.1"/>
    <property type="molecule type" value="Genomic_DNA"/>
</dbReference>
<evidence type="ECO:0000313" key="1">
    <source>
        <dbReference type="EMBL" id="MBP1954757.1"/>
    </source>
</evidence>
<sequence length="296" mass="32353">MRRQLLVLVALLPLVFLAGCSAAGSISMDPVSNAELAEHASRNVSATDADPDTESRMIRGAIENGSATIEARHPPVESGLPFAHRGAYYDLSWSITGQRHATGVDVAIDYNASDVPPNRIAYGDLPAPDRRALDRLLPPHDGRRVDGPDLGTGATYTDAKAERSVLVPTQRYDAVVYDGEAYPIRVDDTRDVTLNTYRYTSTPVADDAESYARDLKAEHLFTLTGLDDTERDVVSEATNGSYYAEDTDDDAYRAVLERFRAHDAVQRGETHGSWLVRYDGAVYWADLHYGGFAAAS</sequence>
<protein>
    <submittedName>
        <fullName evidence="1">Uncharacterized protein</fullName>
    </submittedName>
</protein>
<dbReference type="OrthoDB" id="193751at2157"/>
<dbReference type="RefSeq" id="WP_188869932.1">
    <property type="nucleotide sequence ID" value="NZ_BMOO01000002.1"/>
</dbReference>